<organism evidence="11 12">
    <name type="scientific">Mycoplasma capricolum subsp. capricolum</name>
    <dbReference type="NCBI Taxonomy" id="40479"/>
    <lineage>
        <taxon>Bacteria</taxon>
        <taxon>Bacillati</taxon>
        <taxon>Mycoplasmatota</taxon>
        <taxon>Mollicutes</taxon>
        <taxon>Mycoplasmataceae</taxon>
        <taxon>Mycoplasma</taxon>
    </lineage>
</organism>
<feature type="coiled-coil region" evidence="9">
    <location>
        <begin position="460"/>
        <end position="491"/>
    </location>
</feature>
<accession>A0A0C2W612</accession>
<comment type="caution">
    <text evidence="8">Lacks conserved residue(s) required for the propagation of feature annotation.</text>
</comment>
<dbReference type="InterPro" id="IPR041486">
    <property type="entry name" value="ThsA_STALD"/>
</dbReference>
<evidence type="ECO:0000256" key="3">
    <source>
        <dbReference type="ARBA" id="ARBA00023118"/>
    </source>
</evidence>
<protein>
    <recommendedName>
        <fullName evidence="6">NAD(+) hydrolase ThsA</fullName>
        <ecNumber evidence="4">3.2.2.5</ecNumber>
    </recommendedName>
</protein>
<proteinExistence type="inferred from homology"/>
<evidence type="ECO:0000256" key="7">
    <source>
        <dbReference type="ARBA" id="ARBA00047575"/>
    </source>
</evidence>
<reference evidence="11 12" key="1">
    <citation type="submission" date="2015-01" db="EMBL/GenBank/DDBJ databases">
        <title>Draft Genome Sequence of Mycoplasma capricolum subsp. capricolum str. GM508D.</title>
        <authorList>
            <person name="Calcutt M.J."/>
            <person name="Foecking M.F."/>
        </authorList>
    </citation>
    <scope>NUCLEOTIDE SEQUENCE [LARGE SCALE GENOMIC DNA]</scope>
    <source>
        <strain evidence="11 12">GM508D</strain>
    </source>
</reference>
<dbReference type="GO" id="GO:0051607">
    <property type="term" value="P:defense response to virus"/>
    <property type="evidence" value="ECO:0007669"/>
    <property type="project" value="UniProtKB-KW"/>
</dbReference>
<comment type="caution">
    <text evidence="11">The sequence shown here is derived from an EMBL/GenBank/DDBJ whole genome shotgun (WGS) entry which is preliminary data.</text>
</comment>
<evidence type="ECO:0000256" key="8">
    <source>
        <dbReference type="PROSITE-ProRule" id="PRU00236"/>
    </source>
</evidence>
<evidence type="ECO:0000256" key="6">
    <source>
        <dbReference type="ARBA" id="ARBA00035033"/>
    </source>
</evidence>
<comment type="catalytic activity">
    <reaction evidence="7">
        <text>NAD(+) + H2O = ADP-D-ribose + nicotinamide + H(+)</text>
        <dbReference type="Rhea" id="RHEA:16301"/>
        <dbReference type="ChEBI" id="CHEBI:15377"/>
        <dbReference type="ChEBI" id="CHEBI:15378"/>
        <dbReference type="ChEBI" id="CHEBI:17154"/>
        <dbReference type="ChEBI" id="CHEBI:57540"/>
        <dbReference type="ChEBI" id="CHEBI:57967"/>
        <dbReference type="EC" id="3.2.2.5"/>
    </reaction>
    <physiologicalReaction direction="left-to-right" evidence="7">
        <dbReference type="Rhea" id="RHEA:16302"/>
    </physiologicalReaction>
</comment>
<dbReference type="SUPFAM" id="SSF52467">
    <property type="entry name" value="DHS-like NAD/FAD-binding domain"/>
    <property type="match status" value="1"/>
</dbReference>
<dbReference type="Proteomes" id="UP000031975">
    <property type="component" value="Unassembled WGS sequence"/>
</dbReference>
<keyword evidence="9" id="KW-0175">Coiled coil</keyword>
<dbReference type="EMBL" id="JXQB01000001">
    <property type="protein sequence ID" value="KIM13727.1"/>
    <property type="molecule type" value="Genomic_DNA"/>
</dbReference>
<dbReference type="InterPro" id="IPR026590">
    <property type="entry name" value="Ssirtuin_cat_dom"/>
</dbReference>
<keyword evidence="1" id="KW-0378">Hydrolase</keyword>
<dbReference type="Pfam" id="PF18185">
    <property type="entry name" value="STALD"/>
    <property type="match status" value="1"/>
</dbReference>
<dbReference type="GO" id="GO:0003953">
    <property type="term" value="F:NAD+ nucleosidase activity"/>
    <property type="evidence" value="ECO:0007669"/>
    <property type="project" value="UniProtKB-EC"/>
</dbReference>
<dbReference type="Pfam" id="PF13289">
    <property type="entry name" value="SIR2_2"/>
    <property type="match status" value="1"/>
</dbReference>
<dbReference type="Gene3D" id="3.40.50.1220">
    <property type="entry name" value="TPP-binding domain"/>
    <property type="match status" value="1"/>
</dbReference>
<dbReference type="InterPro" id="IPR029035">
    <property type="entry name" value="DHS-like_NAD/FAD-binding_dom"/>
</dbReference>
<evidence type="ECO:0000313" key="12">
    <source>
        <dbReference type="Proteomes" id="UP000031975"/>
    </source>
</evidence>
<keyword evidence="2" id="KW-0520">NAD</keyword>
<dbReference type="EC" id="3.2.2.5" evidence="4"/>
<evidence type="ECO:0000256" key="4">
    <source>
        <dbReference type="ARBA" id="ARBA00034327"/>
    </source>
</evidence>
<evidence type="ECO:0000256" key="1">
    <source>
        <dbReference type="ARBA" id="ARBA00022801"/>
    </source>
</evidence>
<sequence length="493" mass="56819">MKFNLYSCIKLHYSLSYLAFVEVFFIKGKISKKELIKEIGKSIKNEELAAFIGAGLSVDAGFLTWSDLLREPASEIRLDIEKEIDLVNVAQFYSNVKLRSSIDNLIKQNFSRLYKPTKCHKLLAQLPISTYWTTNYDKLIEKALENNNKVPFTKTKDEDLRAINRNFDAIVYKLHGDVDSPSDAVITRTDYEEFGYNKRKLFREVLEGDLLTRTFIFLGFSFSDPNFNYVIGRLRVLLGESKTRKHYCIMKKISMCDKDYEYKKIKQELQIEDLNRYGIFTYLVDDYNEITRILQIIVNNYRRKTIFISGSADDYGDFTNEQGKTFLHLLSKKLAEKDYHIVNGYGKGIGDLLLSGVSEYCLARNKKILDCLTIMPFPQSISKEMYQLYNKNRIQMIEKCGIAIFVFGNKKGKGAEGVMEEFNISKKMNLSILPISCTGSAAMKISNEILSARSIDKDNLKAIQIANRNVKNNVKQLVENIIKAIEFLNKEED</sequence>
<gene>
    <name evidence="11" type="ORF">MCGM508_01360</name>
</gene>
<dbReference type="RefSeq" id="WP_080771835.1">
    <property type="nucleotide sequence ID" value="NZ_JXQB01000001.1"/>
</dbReference>
<evidence type="ECO:0000256" key="9">
    <source>
        <dbReference type="SAM" id="Coils"/>
    </source>
</evidence>
<evidence type="ECO:0000313" key="11">
    <source>
        <dbReference type="EMBL" id="KIM13727.1"/>
    </source>
</evidence>
<dbReference type="PROSITE" id="PS50305">
    <property type="entry name" value="SIRTUIN"/>
    <property type="match status" value="1"/>
</dbReference>
<feature type="domain" description="Deacetylase sirtuin-type" evidence="10">
    <location>
        <begin position="29"/>
        <end position="272"/>
    </location>
</feature>
<keyword evidence="3" id="KW-0051">Antiviral defense</keyword>
<evidence type="ECO:0000259" key="10">
    <source>
        <dbReference type="PROSITE" id="PS50305"/>
    </source>
</evidence>
<comment type="similarity">
    <text evidence="5">Belongs to the soluble Thoeris ThsA family.</text>
</comment>
<dbReference type="AlphaFoldDB" id="A0A0C2W612"/>
<evidence type="ECO:0000256" key="5">
    <source>
        <dbReference type="ARBA" id="ARBA00035014"/>
    </source>
</evidence>
<evidence type="ECO:0000256" key="2">
    <source>
        <dbReference type="ARBA" id="ARBA00023027"/>
    </source>
</evidence>
<name>A0A0C2W612_MYCCA</name>